<reference evidence="6" key="2">
    <citation type="submission" date="2018-07" db="EMBL/GenBank/DDBJ databases">
        <authorList>
            <consortium name="NCBI Pathogen Detection Project"/>
        </authorList>
    </citation>
    <scope>NUCLEOTIDE SEQUENCE</scope>
    <source>
        <strain evidence="7">405-87</strain>
        <strain evidence="6">74-85</strain>
    </source>
</reference>
<evidence type="ECO:0000256" key="1">
    <source>
        <dbReference type="ARBA" id="ARBA00004651"/>
    </source>
</evidence>
<keyword evidence="2 5" id="KW-0812">Transmembrane</keyword>
<dbReference type="InterPro" id="IPR036640">
    <property type="entry name" value="ABC1_TM_sf"/>
</dbReference>
<evidence type="ECO:0000256" key="4">
    <source>
        <dbReference type="ARBA" id="ARBA00023136"/>
    </source>
</evidence>
<reference evidence="6" key="1">
    <citation type="journal article" date="2018" name="Genome Biol.">
        <title>SKESA: strategic k-mer extension for scrupulous assemblies.</title>
        <authorList>
            <person name="Souvorov A."/>
            <person name="Agarwala R."/>
            <person name="Lipman D.J."/>
        </authorList>
    </citation>
    <scope>NUCLEOTIDE SEQUENCE</scope>
    <source>
        <strain evidence="7">405-87</strain>
        <strain evidence="6">74-85</strain>
    </source>
</reference>
<keyword evidence="4 5" id="KW-0472">Membrane</keyword>
<comment type="caution">
    <text evidence="6">The sequence shown here is derived from an EMBL/GenBank/DDBJ whole genome shotgun (WGS) entry which is preliminary data.</text>
</comment>
<dbReference type="EMBL" id="DAAMGC010000027">
    <property type="protein sequence ID" value="HAC6521092.1"/>
    <property type="molecule type" value="Genomic_DNA"/>
</dbReference>
<feature type="transmembrane region" description="Helical" evidence="5">
    <location>
        <begin position="44"/>
        <end position="62"/>
    </location>
</feature>
<protein>
    <submittedName>
        <fullName evidence="6">Uncharacterized protein</fullName>
    </submittedName>
</protein>
<evidence type="ECO:0000256" key="2">
    <source>
        <dbReference type="ARBA" id="ARBA00022692"/>
    </source>
</evidence>
<evidence type="ECO:0000256" key="3">
    <source>
        <dbReference type="ARBA" id="ARBA00022989"/>
    </source>
</evidence>
<evidence type="ECO:0000313" key="6">
    <source>
        <dbReference type="EMBL" id="HAC6521092.1"/>
    </source>
</evidence>
<keyword evidence="3 5" id="KW-1133">Transmembrane helix</keyword>
<evidence type="ECO:0000313" key="7">
    <source>
        <dbReference type="EMBL" id="HAF7989049.1"/>
    </source>
</evidence>
<feature type="transmembrane region" description="Helical" evidence="5">
    <location>
        <begin position="21"/>
        <end position="38"/>
    </location>
</feature>
<dbReference type="EMBL" id="DAAWID010000027">
    <property type="protein sequence ID" value="HAF7989049.1"/>
    <property type="molecule type" value="Genomic_DNA"/>
</dbReference>
<dbReference type="GO" id="GO:0005886">
    <property type="term" value="C:plasma membrane"/>
    <property type="evidence" value="ECO:0007669"/>
    <property type="project" value="UniProtKB-SubCell"/>
</dbReference>
<accession>A0A701UXH6</accession>
<organism evidence="6">
    <name type="scientific">Salmonella enterica subsp. houtenae serovar 45:g,z51:-</name>
    <dbReference type="NCBI Taxonomy" id="1967611"/>
    <lineage>
        <taxon>Bacteria</taxon>
        <taxon>Pseudomonadati</taxon>
        <taxon>Pseudomonadota</taxon>
        <taxon>Gammaproteobacteria</taxon>
        <taxon>Enterobacterales</taxon>
        <taxon>Enterobacteriaceae</taxon>
        <taxon>Salmonella</taxon>
    </lineage>
</organism>
<evidence type="ECO:0000256" key="5">
    <source>
        <dbReference type="SAM" id="Phobius"/>
    </source>
</evidence>
<name>A0A701UXH6_SALHO</name>
<gene>
    <name evidence="6" type="ORF">G0B32_21060</name>
    <name evidence="7" type="ORF">GND80_003875</name>
</gene>
<dbReference type="AlphaFoldDB" id="A0A701UXH6"/>
<sequence>MYRFKSIDIIQNYLFDKLSTLILNATSSIIIAVILLSYNVELAAIVIMASVLYSVVRFAAYFT</sequence>
<proteinExistence type="predicted"/>
<dbReference type="SUPFAM" id="SSF90123">
    <property type="entry name" value="ABC transporter transmembrane region"/>
    <property type="match status" value="1"/>
</dbReference>
<dbReference type="GO" id="GO:0005524">
    <property type="term" value="F:ATP binding"/>
    <property type="evidence" value="ECO:0007669"/>
    <property type="project" value="InterPro"/>
</dbReference>
<comment type="subcellular location">
    <subcellularLocation>
        <location evidence="1">Cell membrane</location>
        <topology evidence="1">Multi-pass membrane protein</topology>
    </subcellularLocation>
</comment>